<sequence>MVSFEAIERLGEPYRITIELTHPDELVRADYLGKDATFSIDSDDGREPRKFSGCITGFSKLKATADFTAYQIVVEAHVARLRIVRNTRIFQHKTGPEIIEAILRRHGFKGHQFRFKLRRETYRTHAFRFQYNCSDWDYIKILMQREGLFCYWTQGEFGDEIVWADDIDFYLYTPDRTVPHRETAGLESSGVEAISSLQTHAQVVAQSVRVADYNPDAAWERIDGEANIARKDTTTFGQPYIWGTHHLDQAEAKWEAQLQHEAEIAWQLIYEGQGNVRDLCPAQILRIDKPEPDAPNGMVAIEVIHHGARDRAYSNTFKAIPSDRRFRLRIERDTWPKVAGTLTARVTSPSNSTYKYAYLNAAGRYVVRFEFDQEGWDSGAECVPLRMAKALAGKNQTGLHLPALPGDEAVIACRDGDPDKPEIVGFHHNSIHRDLITSEDRWLSRNRLTTQSRNLLELDDWEGEEYVTLRTEHSGKSQLTLGHINDGRWEKRGEGFELRTSGWGAIRGGKGLFISADDQPNASGQQLEMQKAQSLLQQALQISESLAATANAAQAIAADYARQKALLDDTLDQLKRAGMLFSAPAGMALVSGTDLQLTANENLIATAGGHADVSVLKRLTVAAGERISMLAQKLGVKIFAAKGKVEIQAQSDEMRLLADQNVTVTSANGRVVIEAKEELLLKCGGSYLRMSATGIEDGTRGERVIKSNGFGRQGPASMKDPEPLRNQLPPLPMFLDTKSSPASRAAILVGMPYQLFVDGTPVKQGVMDASGYIPVEHREGTQSYRVELANGVTYNIPVSDEFQGDPGNGLLANQGFHFHEEGAQGTGVDRAVHRQTYQRLLDNNEEQA</sequence>
<dbReference type="Pfam" id="PF05954">
    <property type="entry name" value="Phage_GPD"/>
    <property type="match status" value="1"/>
</dbReference>
<dbReference type="Gene3D" id="2.30.110.50">
    <property type="match status" value="1"/>
</dbReference>
<keyword evidence="4" id="KW-1185">Reference proteome</keyword>
<dbReference type="Gene3D" id="4.10.220.110">
    <property type="match status" value="1"/>
</dbReference>
<comment type="caution">
    <text evidence="3">The sequence shown here is derived from an EMBL/GenBank/DDBJ whole genome shotgun (WGS) entry which is preliminary data.</text>
</comment>
<reference evidence="4" key="1">
    <citation type="journal article" date="2023" name="Front. Microbiol.">
        <title>Ralstonia chuxiongensis sp. nov., Ralstonia mojiangensis sp. nov., and Ralstonia soli sp. nov., isolated from tobacco fields, are three novel species in the family Burkholderiaceae.</title>
        <authorList>
            <person name="Lu C.H."/>
            <person name="Zhang Y.Y."/>
            <person name="Jiang N."/>
            <person name="Chen W."/>
            <person name="Shao X."/>
            <person name="Zhao Z.M."/>
            <person name="Lu W.L."/>
            <person name="Hu X."/>
            <person name="Xi Y.X."/>
            <person name="Zou S.Y."/>
            <person name="Wei Q.J."/>
            <person name="Lin Z.L."/>
            <person name="Gong L."/>
            <person name="Gai X.T."/>
            <person name="Zhang L.Q."/>
            <person name="Li J.Y."/>
            <person name="Jin Y."/>
            <person name="Xia Z.Y."/>
        </authorList>
    </citation>
    <scope>NUCLEOTIDE SEQUENCE [LARGE SCALE GENOMIC DNA]</scope>
    <source>
        <strain evidence="4">21YRMH01-3</strain>
    </source>
</reference>
<evidence type="ECO:0000259" key="2">
    <source>
        <dbReference type="Pfam" id="PF13296"/>
    </source>
</evidence>
<protein>
    <submittedName>
        <fullName evidence="3">Type VI secretion system tip protein VgrG</fullName>
    </submittedName>
</protein>
<feature type="domain" description="Putative type VI secretion system Rhs element associated Vgr" evidence="2">
    <location>
        <begin position="448"/>
        <end position="550"/>
    </location>
</feature>
<dbReference type="Pfam" id="PF10106">
    <property type="entry name" value="DUF2345"/>
    <property type="match status" value="1"/>
</dbReference>
<dbReference type="InterPro" id="IPR028244">
    <property type="entry name" value="T6SS_Rhs_Vgr_dom"/>
</dbReference>
<dbReference type="SUPFAM" id="SSF69279">
    <property type="entry name" value="Phage tail proteins"/>
    <property type="match status" value="2"/>
</dbReference>
<dbReference type="NCBIfam" id="TIGR03361">
    <property type="entry name" value="VI_Rhs_Vgr"/>
    <property type="match status" value="1"/>
</dbReference>
<dbReference type="SUPFAM" id="SSF69255">
    <property type="entry name" value="gp5 N-terminal domain-like"/>
    <property type="match status" value="1"/>
</dbReference>
<accession>A0AA42BJ49</accession>
<dbReference type="AlphaFoldDB" id="A0AA42BJ49"/>
<name>A0AA42BJ49_9RALS</name>
<evidence type="ECO:0000313" key="3">
    <source>
        <dbReference type="EMBL" id="MCP1174779.1"/>
    </source>
</evidence>
<evidence type="ECO:0000259" key="1">
    <source>
        <dbReference type="Pfam" id="PF10106"/>
    </source>
</evidence>
<dbReference type="InterPro" id="IPR018769">
    <property type="entry name" value="VgrG2_DUF2345"/>
</dbReference>
<organism evidence="3 4">
    <name type="scientific">Ralstonia chuxiongensis</name>
    <dbReference type="NCBI Taxonomy" id="2957504"/>
    <lineage>
        <taxon>Bacteria</taxon>
        <taxon>Pseudomonadati</taxon>
        <taxon>Pseudomonadota</taxon>
        <taxon>Betaproteobacteria</taxon>
        <taxon>Burkholderiales</taxon>
        <taxon>Burkholderiaceae</taxon>
        <taxon>Ralstonia</taxon>
    </lineage>
</organism>
<feature type="domain" description="DUF2345" evidence="1">
    <location>
        <begin position="569"/>
        <end position="716"/>
    </location>
</feature>
<dbReference type="Proteomes" id="UP001162793">
    <property type="component" value="Unassembled WGS sequence"/>
</dbReference>
<dbReference type="NCBIfam" id="TIGR01646">
    <property type="entry name" value="vgr_GE"/>
    <property type="match status" value="1"/>
</dbReference>
<dbReference type="InterPro" id="IPR006533">
    <property type="entry name" value="T6SS_Vgr_RhsGE"/>
</dbReference>
<dbReference type="InterPro" id="IPR017847">
    <property type="entry name" value="T6SS_RhsGE_Vgr_subset"/>
</dbReference>
<dbReference type="Gene3D" id="2.40.50.230">
    <property type="entry name" value="Gp5 N-terminal domain"/>
    <property type="match status" value="1"/>
</dbReference>
<dbReference type="Pfam" id="PF13296">
    <property type="entry name" value="T6SS_Vgr"/>
    <property type="match status" value="1"/>
</dbReference>
<dbReference type="InterPro" id="IPR037026">
    <property type="entry name" value="Vgr_OB-fold_dom_sf"/>
</dbReference>
<dbReference type="EMBL" id="JAMYWC010000006">
    <property type="protein sequence ID" value="MCP1174779.1"/>
    <property type="molecule type" value="Genomic_DNA"/>
</dbReference>
<proteinExistence type="predicted"/>
<dbReference type="Gene3D" id="3.55.50.10">
    <property type="entry name" value="Baseplate protein-like domains"/>
    <property type="match status" value="1"/>
</dbReference>
<evidence type="ECO:0000313" key="4">
    <source>
        <dbReference type="Proteomes" id="UP001162793"/>
    </source>
</evidence>
<gene>
    <name evidence="3" type="primary">vgrG</name>
    <name evidence="3" type="ORF">NKG59_20650</name>
</gene>